<feature type="transmembrane region" description="Helical" evidence="2">
    <location>
        <begin position="84"/>
        <end position="103"/>
    </location>
</feature>
<protein>
    <submittedName>
        <fullName evidence="4">DUF2231 domain-containing protein</fullName>
    </submittedName>
</protein>
<sequence length="211" mass="21026">MPETVNGLPLHPLVVHAVVVLLPLGALGVIALAVRPAWRHRYGVLVAAITLVATVLIPVATDSGETLEAHVGDPGRHAELGDQLLYFALPLLLAALALAWLGWRGRPALGADPVARPGGGASRGAPGAAGAGEPDGVADPDAPAGRVATATRPAGLAGTPAGPSRAVAAVVAVLALVIAVANLVQVYRVGESGARAAWGNTMSSPAKGEHD</sequence>
<dbReference type="Pfam" id="PF09990">
    <property type="entry name" value="DUF2231"/>
    <property type="match status" value="1"/>
</dbReference>
<feature type="domain" description="DUF2231" evidence="3">
    <location>
        <begin position="7"/>
        <end position="108"/>
    </location>
</feature>
<evidence type="ECO:0000256" key="1">
    <source>
        <dbReference type="SAM" id="MobiDB-lite"/>
    </source>
</evidence>
<feature type="compositionally biased region" description="Low complexity" evidence="1">
    <location>
        <begin position="131"/>
        <end position="146"/>
    </location>
</feature>
<gene>
    <name evidence="4" type="ORF">ACFFHU_22250</name>
</gene>
<feature type="region of interest" description="Disordered" evidence="1">
    <location>
        <begin position="114"/>
        <end position="146"/>
    </location>
</feature>
<keyword evidence="2" id="KW-0472">Membrane</keyword>
<evidence type="ECO:0000313" key="5">
    <source>
        <dbReference type="Proteomes" id="UP001589894"/>
    </source>
</evidence>
<evidence type="ECO:0000256" key="2">
    <source>
        <dbReference type="SAM" id="Phobius"/>
    </source>
</evidence>
<feature type="transmembrane region" description="Helical" evidence="2">
    <location>
        <begin position="41"/>
        <end position="60"/>
    </location>
</feature>
<dbReference type="RefSeq" id="WP_377341834.1">
    <property type="nucleotide sequence ID" value="NZ_JBHLUE010000017.1"/>
</dbReference>
<feature type="compositionally biased region" description="Gly residues" evidence="1">
    <location>
        <begin position="117"/>
        <end position="130"/>
    </location>
</feature>
<comment type="caution">
    <text evidence="4">The sequence shown here is derived from an EMBL/GenBank/DDBJ whole genome shotgun (WGS) entry which is preliminary data.</text>
</comment>
<reference evidence="4 5" key="1">
    <citation type="submission" date="2024-09" db="EMBL/GenBank/DDBJ databases">
        <authorList>
            <person name="Sun Q."/>
            <person name="Mori K."/>
        </authorList>
    </citation>
    <scope>NUCLEOTIDE SEQUENCE [LARGE SCALE GENOMIC DNA]</scope>
    <source>
        <strain evidence="4 5">TBRC 2205</strain>
    </source>
</reference>
<keyword evidence="5" id="KW-1185">Reference proteome</keyword>
<proteinExistence type="predicted"/>
<dbReference type="Proteomes" id="UP001589894">
    <property type="component" value="Unassembled WGS sequence"/>
</dbReference>
<keyword evidence="2" id="KW-0812">Transmembrane</keyword>
<name>A0ABV6P1F2_9ACTN</name>
<evidence type="ECO:0000313" key="4">
    <source>
        <dbReference type="EMBL" id="MFC0566847.1"/>
    </source>
</evidence>
<organism evidence="4 5">
    <name type="scientific">Plantactinospora siamensis</name>
    <dbReference type="NCBI Taxonomy" id="555372"/>
    <lineage>
        <taxon>Bacteria</taxon>
        <taxon>Bacillati</taxon>
        <taxon>Actinomycetota</taxon>
        <taxon>Actinomycetes</taxon>
        <taxon>Micromonosporales</taxon>
        <taxon>Micromonosporaceae</taxon>
        <taxon>Plantactinospora</taxon>
    </lineage>
</organism>
<feature type="transmembrane region" description="Helical" evidence="2">
    <location>
        <begin position="166"/>
        <end position="187"/>
    </location>
</feature>
<feature type="transmembrane region" description="Helical" evidence="2">
    <location>
        <begin position="13"/>
        <end position="34"/>
    </location>
</feature>
<evidence type="ECO:0000259" key="3">
    <source>
        <dbReference type="Pfam" id="PF09990"/>
    </source>
</evidence>
<dbReference type="InterPro" id="IPR019251">
    <property type="entry name" value="DUF2231_TM"/>
</dbReference>
<dbReference type="EMBL" id="JBHLUE010000017">
    <property type="protein sequence ID" value="MFC0566847.1"/>
    <property type="molecule type" value="Genomic_DNA"/>
</dbReference>
<keyword evidence="2" id="KW-1133">Transmembrane helix</keyword>
<accession>A0ABV6P1F2</accession>